<name>A0A517P4M3_9PLAN</name>
<reference evidence="2 3" key="1">
    <citation type="submission" date="2019-02" db="EMBL/GenBank/DDBJ databases">
        <title>Deep-cultivation of Planctomycetes and their phenomic and genomic characterization uncovers novel biology.</title>
        <authorList>
            <person name="Wiegand S."/>
            <person name="Jogler M."/>
            <person name="Boedeker C."/>
            <person name="Pinto D."/>
            <person name="Vollmers J."/>
            <person name="Rivas-Marin E."/>
            <person name="Kohn T."/>
            <person name="Peeters S.H."/>
            <person name="Heuer A."/>
            <person name="Rast P."/>
            <person name="Oberbeckmann S."/>
            <person name="Bunk B."/>
            <person name="Jeske O."/>
            <person name="Meyerdierks A."/>
            <person name="Storesund J.E."/>
            <person name="Kallscheuer N."/>
            <person name="Luecker S."/>
            <person name="Lage O.M."/>
            <person name="Pohl T."/>
            <person name="Merkel B.J."/>
            <person name="Hornburger P."/>
            <person name="Mueller R.-W."/>
            <person name="Bruemmer F."/>
            <person name="Labrenz M."/>
            <person name="Spormann A.M."/>
            <person name="Op den Camp H."/>
            <person name="Overmann J."/>
            <person name="Amann R."/>
            <person name="Jetten M.S.M."/>
            <person name="Mascher T."/>
            <person name="Medema M.H."/>
            <person name="Devos D.P."/>
            <person name="Kaster A.-K."/>
            <person name="Ovreas L."/>
            <person name="Rohde M."/>
            <person name="Galperin M.Y."/>
            <person name="Jogler C."/>
        </authorList>
    </citation>
    <scope>NUCLEOTIDE SEQUENCE [LARGE SCALE GENOMIC DNA]</scope>
    <source>
        <strain evidence="2 3">CA12</strain>
    </source>
</reference>
<evidence type="ECO:0000256" key="1">
    <source>
        <dbReference type="SAM" id="Phobius"/>
    </source>
</evidence>
<sequence length="130" mass="12973">MPNLEPSVDRPSRFPFLTIFGAGLAVIVLFAGGAMATTGYDGAATMAVMTFVTQWAGQAIGTLIAAAGAVLLMVRAAKASGAGALAPIAAAALVTLAGLALRGDGWSTAGLGLVTAVIAWRKFVRPAVES</sequence>
<dbReference type="EMBL" id="CP036265">
    <property type="protein sequence ID" value="QDT14296.1"/>
    <property type="molecule type" value="Genomic_DNA"/>
</dbReference>
<organism evidence="2 3">
    <name type="scientific">Alienimonas californiensis</name>
    <dbReference type="NCBI Taxonomy" id="2527989"/>
    <lineage>
        <taxon>Bacteria</taxon>
        <taxon>Pseudomonadati</taxon>
        <taxon>Planctomycetota</taxon>
        <taxon>Planctomycetia</taxon>
        <taxon>Planctomycetales</taxon>
        <taxon>Planctomycetaceae</taxon>
        <taxon>Alienimonas</taxon>
    </lineage>
</organism>
<keyword evidence="1" id="KW-0472">Membrane</keyword>
<feature type="transmembrane region" description="Helical" evidence="1">
    <location>
        <begin position="55"/>
        <end position="74"/>
    </location>
</feature>
<feature type="transmembrane region" description="Helical" evidence="1">
    <location>
        <begin position="14"/>
        <end position="35"/>
    </location>
</feature>
<accession>A0A517P4M3</accession>
<protein>
    <submittedName>
        <fullName evidence="2">Uncharacterized protein</fullName>
    </submittedName>
</protein>
<feature type="transmembrane region" description="Helical" evidence="1">
    <location>
        <begin position="81"/>
        <end position="100"/>
    </location>
</feature>
<dbReference type="Proteomes" id="UP000318741">
    <property type="component" value="Chromosome"/>
</dbReference>
<keyword evidence="1" id="KW-0812">Transmembrane</keyword>
<evidence type="ECO:0000313" key="3">
    <source>
        <dbReference type="Proteomes" id="UP000318741"/>
    </source>
</evidence>
<feature type="transmembrane region" description="Helical" evidence="1">
    <location>
        <begin position="106"/>
        <end position="124"/>
    </location>
</feature>
<evidence type="ECO:0000313" key="2">
    <source>
        <dbReference type="EMBL" id="QDT14296.1"/>
    </source>
</evidence>
<proteinExistence type="predicted"/>
<keyword evidence="3" id="KW-1185">Reference proteome</keyword>
<dbReference type="KEGG" id="acaf:CA12_03680"/>
<dbReference type="RefSeq" id="WP_145357013.1">
    <property type="nucleotide sequence ID" value="NZ_CP036265.1"/>
</dbReference>
<dbReference type="AlphaFoldDB" id="A0A517P4M3"/>
<keyword evidence="1" id="KW-1133">Transmembrane helix</keyword>
<gene>
    <name evidence="2" type="ORF">CA12_03680</name>
</gene>